<feature type="transmembrane region" description="Helical" evidence="18">
    <location>
        <begin position="496"/>
        <end position="521"/>
    </location>
</feature>
<evidence type="ECO:0000259" key="21">
    <source>
        <dbReference type="PROSITE" id="PS50041"/>
    </source>
</evidence>
<reference evidence="23" key="1">
    <citation type="submission" date="2025-08" db="UniProtKB">
        <authorList>
            <consortium name="RefSeq"/>
        </authorList>
    </citation>
    <scope>IDENTIFICATION</scope>
</reference>
<comment type="function">
    <text evidence="14">Endothelial cell receptor that plays a critical role in regulating several physiological processes including hemostasis, coagulation, fibrinolysis, inflammation, and angiogenesis. Acts as a cofactor for thrombin activation of protein C/PROC on the surface of vascular endothelial cells leading to initiation of the activated protein C anticoagulant pathway. Also accelerates the activation of the plasma carboxypeptidase B2/CPB2, which catalyzes removal of C-terminal basic amino acids from its substrates including kinins or anaphylatoxins leading to fibrinolysis inhibition. Plays critical protective roles in changing the cleavage specificity of protease-activated receptor 1/PAR1, inhibiting endothelial cell permeability and inflammation. Suppresses inflammation distinctly from its anticoagulant cofactor activity by sequestering HMGB1 thereby preventing it from engaging cellular receptors such as RAGE and contributing to the inflammatory response.</text>
</comment>
<dbReference type="Pfam" id="PF00059">
    <property type="entry name" value="Lectin_C"/>
    <property type="match status" value="1"/>
</dbReference>
<evidence type="ECO:0000256" key="12">
    <source>
        <dbReference type="ARBA" id="ARBA00023157"/>
    </source>
</evidence>
<keyword evidence="22" id="KW-1185">Reference proteome</keyword>
<keyword evidence="7" id="KW-0430">Lectin</keyword>
<dbReference type="FunFam" id="2.10.25.10:FF:000406">
    <property type="entry name" value="CD248 molecule"/>
    <property type="match status" value="1"/>
</dbReference>
<comment type="caution">
    <text evidence="16">Lacks conserved residue(s) required for the propagation of feature annotation.</text>
</comment>
<dbReference type="InterPro" id="IPR000742">
    <property type="entry name" value="EGF"/>
</dbReference>
<dbReference type="InterPro" id="IPR001304">
    <property type="entry name" value="C-type_lectin-like"/>
</dbReference>
<evidence type="ECO:0000256" key="4">
    <source>
        <dbReference type="ARBA" id="ARBA00022553"/>
    </source>
</evidence>
<evidence type="ECO:0000256" key="13">
    <source>
        <dbReference type="ARBA" id="ARBA00023180"/>
    </source>
</evidence>
<dbReference type="RefSeq" id="XP_008301751.1">
    <property type="nucleotide sequence ID" value="XM_008303529.1"/>
</dbReference>
<dbReference type="Gene3D" id="2.10.25.10">
    <property type="entry name" value="Laminin"/>
    <property type="match status" value="5"/>
</dbReference>
<dbReference type="PROSITE" id="PS00010">
    <property type="entry name" value="ASX_HYDROXYL"/>
    <property type="match status" value="2"/>
</dbReference>
<keyword evidence="11 18" id="KW-0472">Membrane</keyword>
<dbReference type="InterPro" id="IPR016186">
    <property type="entry name" value="C-type_lectin-like/link_sf"/>
</dbReference>
<evidence type="ECO:0000256" key="3">
    <source>
        <dbReference type="ARBA" id="ARBA00022536"/>
    </source>
</evidence>
<name>A0A9Y4NQN5_9TELE</name>
<gene>
    <name evidence="23" type="primary">thbd</name>
</gene>
<evidence type="ECO:0000256" key="18">
    <source>
        <dbReference type="SAM" id="Phobius"/>
    </source>
</evidence>
<dbReference type="InterPro" id="IPR001881">
    <property type="entry name" value="EGF-like_Ca-bd_dom"/>
</dbReference>
<keyword evidence="8" id="KW-0677">Repeat</keyword>
<dbReference type="CTD" id="7056"/>
<keyword evidence="4" id="KW-0597">Phosphoprotein</keyword>
<dbReference type="InterPro" id="IPR049883">
    <property type="entry name" value="NOTCH1_EGF-like"/>
</dbReference>
<feature type="signal peptide" evidence="19">
    <location>
        <begin position="1"/>
        <end position="21"/>
    </location>
</feature>
<dbReference type="Pfam" id="PF25444">
    <property type="entry name" value="THBD"/>
    <property type="match status" value="1"/>
</dbReference>
<feature type="domain" description="EGF-like" evidence="20">
    <location>
        <begin position="339"/>
        <end position="373"/>
    </location>
</feature>
<evidence type="ECO:0000256" key="14">
    <source>
        <dbReference type="ARBA" id="ARBA00045242"/>
    </source>
</evidence>
<organism evidence="22 23">
    <name type="scientific">Stegastes partitus</name>
    <name type="common">bicolor damselfish</name>
    <dbReference type="NCBI Taxonomy" id="144197"/>
    <lineage>
        <taxon>Eukaryota</taxon>
        <taxon>Metazoa</taxon>
        <taxon>Chordata</taxon>
        <taxon>Craniata</taxon>
        <taxon>Vertebrata</taxon>
        <taxon>Euteleostomi</taxon>
        <taxon>Actinopterygii</taxon>
        <taxon>Neopterygii</taxon>
        <taxon>Teleostei</taxon>
        <taxon>Neoteleostei</taxon>
        <taxon>Acanthomorphata</taxon>
        <taxon>Ovalentaria</taxon>
        <taxon>Pomacentridae</taxon>
        <taxon>Stegastes</taxon>
    </lineage>
</organism>
<dbReference type="SMART" id="SM00181">
    <property type="entry name" value="EGF"/>
    <property type="match status" value="6"/>
</dbReference>
<dbReference type="GO" id="GO:0005509">
    <property type="term" value="F:calcium ion binding"/>
    <property type="evidence" value="ECO:0007669"/>
    <property type="project" value="InterPro"/>
</dbReference>
<dbReference type="AlphaFoldDB" id="A0A9Y4NQN5"/>
<dbReference type="InterPro" id="IPR000152">
    <property type="entry name" value="EGF-type_Asp/Asn_hydroxyl_site"/>
</dbReference>
<evidence type="ECO:0000256" key="11">
    <source>
        <dbReference type="ARBA" id="ARBA00023136"/>
    </source>
</evidence>
<dbReference type="PROSITE" id="PS50041">
    <property type="entry name" value="C_TYPE_LECTIN_2"/>
    <property type="match status" value="1"/>
</dbReference>
<dbReference type="PANTHER" id="PTHR14789:SF9">
    <property type="entry name" value="THROMBOMODULIN"/>
    <property type="match status" value="1"/>
</dbReference>
<dbReference type="PROSITE" id="PS50026">
    <property type="entry name" value="EGF_3"/>
    <property type="match status" value="2"/>
</dbReference>
<keyword evidence="10 18" id="KW-1133">Transmembrane helix</keyword>
<evidence type="ECO:0000313" key="22">
    <source>
        <dbReference type="Proteomes" id="UP000694891"/>
    </source>
</evidence>
<keyword evidence="6 19" id="KW-0732">Signal</keyword>
<keyword evidence="3 16" id="KW-0245">EGF-like domain</keyword>
<dbReference type="PROSITE" id="PS01186">
    <property type="entry name" value="EGF_2"/>
    <property type="match status" value="3"/>
</dbReference>
<sequence length="551" mass="59529">MNHVTGLLVGVLVFLTGAAGGIKPDSGYCIGNQCFMVFRGPCSFQSAQNECKDQGGHLMTVRSSVSHDILFILLGNFTGKFWIGLHRLSGCPDDAAALKGFQWVTDDAESDFSNWLPAFDSSCSSHRCVSVSKEDDFKWIQDPCVELAAGFLCEQSFSQPCKSLAAAPRESVTYMTPMGFGGEDVLSLPPGSTAVRMPSETKYMCFLEKWLPAPWSCEIMEGGCEYKCAVDPNNVPSCYCPAGQTVNPKNKVTCEVHIADDPCAALRCQHACYQKGDLYACTCDHGFQLAADGRSCVDFNDCTDQRQCPGENFRCVNTLGGFQCVCKVGYKASGTLCVDEDECVSAPCEHVCTNTVGSYKCSCYDGYRVTLTEPNKCELYCGKEECPAECDPNDSSQCYCPAGYVAEERGRDTFCIDMDECSSYFCDQDCKNTFGGYVCMCSSGYTLVDGYKCVKNDDEDGDGGVEGSGMTTAPNVPTTLFVPFPGPTKKPSGVTVGGLVGIIVCTVLFIVLLVFLVNYIFSRRGKMQSNGALKAPEGEAHGLHRVSSDGS</sequence>
<dbReference type="GO" id="GO:0030246">
    <property type="term" value="F:carbohydrate binding"/>
    <property type="evidence" value="ECO:0007669"/>
    <property type="project" value="UniProtKB-KW"/>
</dbReference>
<feature type="region of interest" description="Disordered" evidence="17">
    <location>
        <begin position="532"/>
        <end position="551"/>
    </location>
</feature>
<keyword evidence="13" id="KW-0325">Glycoprotein</keyword>
<evidence type="ECO:0000256" key="9">
    <source>
        <dbReference type="ARBA" id="ARBA00022974"/>
    </source>
</evidence>
<evidence type="ECO:0000256" key="2">
    <source>
        <dbReference type="ARBA" id="ARBA00019822"/>
    </source>
</evidence>
<dbReference type="PROSITE" id="PS01187">
    <property type="entry name" value="EGF_CA"/>
    <property type="match status" value="2"/>
</dbReference>
<accession>A0A9Y4NQN5</accession>
<dbReference type="InterPro" id="IPR009030">
    <property type="entry name" value="Growth_fac_rcpt_cys_sf"/>
</dbReference>
<dbReference type="Proteomes" id="UP000694891">
    <property type="component" value="Unplaced"/>
</dbReference>
<dbReference type="GO" id="GO:0004888">
    <property type="term" value="F:transmembrane signaling receptor activity"/>
    <property type="evidence" value="ECO:0007669"/>
    <property type="project" value="InterPro"/>
</dbReference>
<dbReference type="InterPro" id="IPR051505">
    <property type="entry name" value="C-type_lectin_domain"/>
</dbReference>
<dbReference type="SMART" id="SM00179">
    <property type="entry name" value="EGF_CA"/>
    <property type="match status" value="4"/>
</dbReference>
<dbReference type="InterPro" id="IPR015149">
    <property type="entry name" value="Tme5_EGF-like"/>
</dbReference>
<keyword evidence="5 18" id="KW-0812">Transmembrane</keyword>
<dbReference type="PIRSF" id="PIRSF001775">
    <property type="entry name" value="CD93/CD141"/>
    <property type="match status" value="1"/>
</dbReference>
<evidence type="ECO:0000256" key="5">
    <source>
        <dbReference type="ARBA" id="ARBA00022692"/>
    </source>
</evidence>
<evidence type="ECO:0000256" key="16">
    <source>
        <dbReference type="PROSITE-ProRule" id="PRU00076"/>
    </source>
</evidence>
<dbReference type="Pfam" id="PF07645">
    <property type="entry name" value="EGF_CA"/>
    <property type="match status" value="3"/>
</dbReference>
<dbReference type="InterPro" id="IPR057350">
    <property type="entry name" value="THBD"/>
</dbReference>
<feature type="domain" description="C-type lectin" evidence="21">
    <location>
        <begin position="30"/>
        <end position="144"/>
    </location>
</feature>
<evidence type="ECO:0000313" key="23">
    <source>
        <dbReference type="RefSeq" id="XP_008301751.1"/>
    </source>
</evidence>
<dbReference type="Pfam" id="PF09064">
    <property type="entry name" value="EGF_Tme5"/>
    <property type="match status" value="1"/>
</dbReference>
<evidence type="ECO:0000256" key="10">
    <source>
        <dbReference type="ARBA" id="ARBA00022989"/>
    </source>
</evidence>
<comment type="subcellular location">
    <subcellularLocation>
        <location evidence="1">Membrane</location>
        <topology evidence="1">Single-pass type I membrane protein</topology>
    </subcellularLocation>
</comment>
<dbReference type="PANTHER" id="PTHR14789">
    <property type="entry name" value="CHONDROLECTIN VARIANT CHODLFDELTAE"/>
    <property type="match status" value="1"/>
</dbReference>
<evidence type="ECO:0000256" key="6">
    <source>
        <dbReference type="ARBA" id="ARBA00022729"/>
    </source>
</evidence>
<proteinExistence type="predicted"/>
<feature type="domain" description="EGF-like" evidence="20">
    <location>
        <begin position="298"/>
        <end position="338"/>
    </location>
</feature>
<evidence type="ECO:0000256" key="7">
    <source>
        <dbReference type="ARBA" id="ARBA00022734"/>
    </source>
</evidence>
<evidence type="ECO:0000256" key="17">
    <source>
        <dbReference type="SAM" id="MobiDB-lite"/>
    </source>
</evidence>
<dbReference type="CDD" id="cd00054">
    <property type="entry name" value="EGF_CA"/>
    <property type="match status" value="1"/>
</dbReference>
<comment type="subunit">
    <text evidence="15">Interacts with ITGAL, ITGAM and ITGB2. Interacts with thrombin/F2; this interaction switches the specificity of thrombin from a procoagulant to an anticoagulant and antifibrinolytic protease. Interacts with ANGP1 and ANGP2; these interactions significantly inhibit the generation of activated PC and TAFIa/CPB2 by the thrombin/thrombomodulin complex. Interacts with PF4; this interaction enhances generation of activated protein C. Interacts with HMGB1; this interaction inhibits HMGB1 inflammatory activity.</text>
</comment>
<evidence type="ECO:0000256" key="1">
    <source>
        <dbReference type="ARBA" id="ARBA00004479"/>
    </source>
</evidence>
<dbReference type="InterPro" id="IPR016187">
    <property type="entry name" value="CTDL_fold"/>
</dbReference>
<evidence type="ECO:0000259" key="20">
    <source>
        <dbReference type="PROSITE" id="PS50026"/>
    </source>
</evidence>
<feature type="chain" id="PRO_5041272635" description="Thrombomodulin" evidence="19">
    <location>
        <begin position="22"/>
        <end position="551"/>
    </location>
</feature>
<dbReference type="SUPFAM" id="SSF57184">
    <property type="entry name" value="Growth factor receptor domain"/>
    <property type="match status" value="2"/>
</dbReference>
<dbReference type="SUPFAM" id="SSF56436">
    <property type="entry name" value="C-type lectin-like"/>
    <property type="match status" value="1"/>
</dbReference>
<dbReference type="PRINTS" id="PR00907">
    <property type="entry name" value="THRMBOMODULN"/>
</dbReference>
<evidence type="ECO:0000256" key="8">
    <source>
        <dbReference type="ARBA" id="ARBA00022737"/>
    </source>
</evidence>
<evidence type="ECO:0000256" key="19">
    <source>
        <dbReference type="SAM" id="SignalP"/>
    </source>
</evidence>
<dbReference type="SMART" id="SM00034">
    <property type="entry name" value="CLECT"/>
    <property type="match status" value="1"/>
</dbReference>
<dbReference type="InterPro" id="IPR018097">
    <property type="entry name" value="EGF_Ca-bd_CS"/>
</dbReference>
<protein>
    <recommendedName>
        <fullName evidence="2">Thrombomodulin</fullName>
    </recommendedName>
</protein>
<dbReference type="Gene3D" id="3.10.100.10">
    <property type="entry name" value="Mannose-Binding Protein A, subunit A"/>
    <property type="match status" value="1"/>
</dbReference>
<keyword evidence="9" id="KW-0654">Proteoglycan</keyword>
<keyword evidence="12" id="KW-1015">Disulfide bond</keyword>
<dbReference type="GO" id="GO:0016020">
    <property type="term" value="C:membrane"/>
    <property type="evidence" value="ECO:0007669"/>
    <property type="project" value="UniProtKB-SubCell"/>
</dbReference>
<evidence type="ECO:0000256" key="15">
    <source>
        <dbReference type="ARBA" id="ARBA00046453"/>
    </source>
</evidence>